<gene>
    <name evidence="2" type="ORF">MTX78_20260</name>
</gene>
<accession>A0ABM8ZGP7</accession>
<protein>
    <recommendedName>
        <fullName evidence="4">Outer membrane protein beta-barrel domain-containing protein</fullName>
    </recommendedName>
</protein>
<dbReference type="Proteomes" id="UP000831113">
    <property type="component" value="Chromosome"/>
</dbReference>
<evidence type="ECO:0008006" key="4">
    <source>
        <dbReference type="Google" id="ProtNLM"/>
    </source>
</evidence>
<organism evidence="2 3">
    <name type="scientific">Hymenobacter tibetensis</name>
    <dbReference type="NCBI Taxonomy" id="497967"/>
    <lineage>
        <taxon>Bacteria</taxon>
        <taxon>Pseudomonadati</taxon>
        <taxon>Bacteroidota</taxon>
        <taxon>Cytophagia</taxon>
        <taxon>Cytophagales</taxon>
        <taxon>Hymenobacteraceae</taxon>
        <taxon>Hymenobacter</taxon>
    </lineage>
</organism>
<name>A0ABM8ZGP7_9BACT</name>
<feature type="compositionally biased region" description="Low complexity" evidence="1">
    <location>
        <begin position="47"/>
        <end position="120"/>
    </location>
</feature>
<keyword evidence="3" id="KW-1185">Reference proteome</keyword>
<proteinExistence type="predicted"/>
<evidence type="ECO:0000313" key="3">
    <source>
        <dbReference type="Proteomes" id="UP000831113"/>
    </source>
</evidence>
<dbReference type="EMBL" id="CP094669">
    <property type="protein sequence ID" value="UOG74441.1"/>
    <property type="molecule type" value="Genomic_DNA"/>
</dbReference>
<reference evidence="2 3" key="1">
    <citation type="submission" date="2022-03" db="EMBL/GenBank/DDBJ databases">
        <title>Hymenobactersp. isolated from the air.</title>
        <authorList>
            <person name="Won M."/>
            <person name="Kwon S.-W."/>
        </authorList>
    </citation>
    <scope>NUCLEOTIDE SEQUENCE [LARGE SCALE GENOMIC DNA]</scope>
    <source>
        <strain evidence="2 3">KACC 21982</strain>
    </source>
</reference>
<evidence type="ECO:0000256" key="1">
    <source>
        <dbReference type="SAM" id="MobiDB-lite"/>
    </source>
</evidence>
<sequence>MLLTPSSFRNSFASLQDQIVLIYQNHMKVTLTLALLVAGLSTTSVKAQTKAAAKPTRPATTTTKAATPAAKKTTSPTTSKPSSTTPGTRVVAKPAAKPASPTTSTSTAPAAPASEAPTAPRRLDIPGVAAQQAPSFAKGDIAVNLGIGLGIGYGYSSFGFAGNSSSSPALSLSVEKGVVEGIGPGVISVGGLIGYKSYTYKYSVLNDSYKATWNNIYVAARGAYHYNFTANPKVDTYAGVSVGARIENYSNNYSGSSTTDSYGGMSIEGGIFLGGRYLFTDRIGAFAELGYDMSYLKLGLTGKF</sequence>
<dbReference type="RefSeq" id="WP_243797819.1">
    <property type="nucleotide sequence ID" value="NZ_CP094669.1"/>
</dbReference>
<evidence type="ECO:0000313" key="2">
    <source>
        <dbReference type="EMBL" id="UOG74441.1"/>
    </source>
</evidence>
<feature type="region of interest" description="Disordered" evidence="1">
    <location>
        <begin position="47"/>
        <end position="122"/>
    </location>
</feature>